<dbReference type="OrthoDB" id="4062651at2759"/>
<dbReference type="PROSITE" id="PS50011">
    <property type="entry name" value="PROTEIN_KINASE_DOM"/>
    <property type="match status" value="1"/>
</dbReference>
<sequence length="610" mass="67431">MNCFPCFTSQKSKKSNSRRENGVAPPQENNNLITRTPDIKKPKPADDPNQVDTSNIQAQNFTFRELAIATKNFRQECLMGEGGFGRVYKGTIPATGQVVAVKQLDRNGIQGSKEFLVEVLMLSLLNHENLVKLTGYCADGDQRLLVYEFMSGGSLESCLLERKNDQDPLDWYSRMKIASNTAKGLWYLHDKANPSIIYRDLKSSNILLDKDLNAKLSDYGLAKLAGKDKANIVPTRVMGTYGYSAPEYVRTGNLTLKSDVYSFGVVLLELITGRRAVDTTRSHDEQNLVSWAQPIFRDPKRYGDMADPNLNKNYPEKDLNQVVAIAAMCLQEESAARPLMSDVVTALSFLSTSPPPEAVPAPLPPPNCTSQKSVATADESESEDDNDSHSSDEERSVHEDKKSITATSAKHQEYDDVSDTEGDYYDNENQHDYSSQDAKETKEFYSKSSCKSSTKSRKGTVSSGRRNNSSSDSENDHESSRRKHEVDGSLTQKSSKKSAARDLSQKSSKKSTVTKDLSQKSSKKSSARVVSRSSHSSSDEESHDGGVLLKRGDSRPSHDGNGYSFGLVSSDSEEGSHFDRTSTRGSEEGSFHHFQHSSSRKSDEGSVHSR</sequence>
<feature type="region of interest" description="Disordered" evidence="11">
    <location>
        <begin position="1"/>
        <end position="54"/>
    </location>
</feature>
<keyword evidence="3" id="KW-1003">Cell membrane</keyword>
<dbReference type="SUPFAM" id="SSF56112">
    <property type="entry name" value="Protein kinase-like (PK-like)"/>
    <property type="match status" value="1"/>
</dbReference>
<feature type="compositionally biased region" description="Low complexity" evidence="11">
    <location>
        <begin position="527"/>
        <end position="536"/>
    </location>
</feature>
<comment type="similarity">
    <text evidence="2">Belongs to the protein kinase superfamily. Ser/Thr protein kinase family.</text>
</comment>
<accession>G7L303</accession>
<evidence type="ECO:0000256" key="3">
    <source>
        <dbReference type="ARBA" id="ARBA00022475"/>
    </source>
</evidence>
<dbReference type="PROSITE" id="PS00108">
    <property type="entry name" value="PROTEIN_KINASE_ST"/>
    <property type="match status" value="1"/>
</dbReference>
<keyword evidence="5 14" id="KW-0808">Transferase</keyword>
<reference evidence="13 16" key="1">
    <citation type="journal article" date="2011" name="Nature">
        <title>The Medicago genome provides insight into the evolution of rhizobial symbioses.</title>
        <authorList>
            <person name="Young N.D."/>
            <person name="Debelle F."/>
            <person name="Oldroyd G.E."/>
            <person name="Geurts R."/>
            <person name="Cannon S.B."/>
            <person name="Udvardi M.K."/>
            <person name="Benedito V.A."/>
            <person name="Mayer K.F."/>
            <person name="Gouzy J."/>
            <person name="Schoof H."/>
            <person name="Van de Peer Y."/>
            <person name="Proost S."/>
            <person name="Cook D.R."/>
            <person name="Meyers B.C."/>
            <person name="Spannagl M."/>
            <person name="Cheung F."/>
            <person name="De Mita S."/>
            <person name="Krishnakumar V."/>
            <person name="Gundlach H."/>
            <person name="Zhou S."/>
            <person name="Mudge J."/>
            <person name="Bharti A.K."/>
            <person name="Murray J.D."/>
            <person name="Naoumkina M.A."/>
            <person name="Rosen B."/>
            <person name="Silverstein K.A."/>
            <person name="Tang H."/>
            <person name="Rombauts S."/>
            <person name="Zhao P.X."/>
            <person name="Zhou P."/>
            <person name="Barbe V."/>
            <person name="Bardou P."/>
            <person name="Bechner M."/>
            <person name="Bellec A."/>
            <person name="Berger A."/>
            <person name="Berges H."/>
            <person name="Bidwell S."/>
            <person name="Bisseling T."/>
            <person name="Choisne N."/>
            <person name="Couloux A."/>
            <person name="Denny R."/>
            <person name="Deshpande S."/>
            <person name="Dai X."/>
            <person name="Doyle J.J."/>
            <person name="Dudez A.M."/>
            <person name="Farmer A.D."/>
            <person name="Fouteau S."/>
            <person name="Franken C."/>
            <person name="Gibelin C."/>
            <person name="Gish J."/>
            <person name="Goldstein S."/>
            <person name="Gonzalez A.J."/>
            <person name="Green P.J."/>
            <person name="Hallab A."/>
            <person name="Hartog M."/>
            <person name="Hua A."/>
            <person name="Humphray S.J."/>
            <person name="Jeong D.H."/>
            <person name="Jing Y."/>
            <person name="Jocker A."/>
            <person name="Kenton S.M."/>
            <person name="Kim D.J."/>
            <person name="Klee K."/>
            <person name="Lai H."/>
            <person name="Lang C."/>
            <person name="Lin S."/>
            <person name="Macmil S.L."/>
            <person name="Magdelenat G."/>
            <person name="Matthews L."/>
            <person name="McCorrison J."/>
            <person name="Monaghan E.L."/>
            <person name="Mun J.H."/>
            <person name="Najar F.Z."/>
            <person name="Nicholson C."/>
            <person name="Noirot C."/>
            <person name="O'Bleness M."/>
            <person name="Paule C.R."/>
            <person name="Poulain J."/>
            <person name="Prion F."/>
            <person name="Qin B."/>
            <person name="Qu C."/>
            <person name="Retzel E.F."/>
            <person name="Riddle C."/>
            <person name="Sallet E."/>
            <person name="Samain S."/>
            <person name="Samson N."/>
            <person name="Sanders I."/>
            <person name="Saurat O."/>
            <person name="Scarpelli C."/>
            <person name="Schiex T."/>
            <person name="Segurens B."/>
            <person name="Severin A.J."/>
            <person name="Sherrier D.J."/>
            <person name="Shi R."/>
            <person name="Sims S."/>
            <person name="Singer S.R."/>
            <person name="Sinharoy S."/>
            <person name="Sterck L."/>
            <person name="Viollet A."/>
            <person name="Wang B.B."/>
            <person name="Wang K."/>
            <person name="Wang M."/>
            <person name="Wang X."/>
            <person name="Warfsmann J."/>
            <person name="Weissenbach J."/>
            <person name="White D.D."/>
            <person name="White J.D."/>
            <person name="Wiley G.B."/>
            <person name="Wincker P."/>
            <person name="Xing Y."/>
            <person name="Yang L."/>
            <person name="Yao Z."/>
            <person name="Ying F."/>
            <person name="Zhai J."/>
            <person name="Zhou L."/>
            <person name="Zuber A."/>
            <person name="Denarie J."/>
            <person name="Dixon R.A."/>
            <person name="May G.D."/>
            <person name="Schwartz D.C."/>
            <person name="Rogers J."/>
            <person name="Quetier F."/>
            <person name="Town C.D."/>
            <person name="Roe B.A."/>
        </authorList>
    </citation>
    <scope>NUCLEOTIDE SEQUENCE [LARGE SCALE GENOMIC DNA]</scope>
    <source>
        <strain evidence="13">A17</strain>
        <strain evidence="15 16">cv. Jemalong A17</strain>
    </source>
</reference>
<evidence type="ECO:0000256" key="1">
    <source>
        <dbReference type="ARBA" id="ARBA00004193"/>
    </source>
</evidence>
<keyword evidence="10" id="KW-0449">Lipoprotein</keyword>
<evidence type="ECO:0000256" key="8">
    <source>
        <dbReference type="ARBA" id="ARBA00022840"/>
    </source>
</evidence>
<dbReference type="GO" id="GO:0004674">
    <property type="term" value="F:protein serine/threonine kinase activity"/>
    <property type="evidence" value="ECO:0007669"/>
    <property type="project" value="UniProtKB-KW"/>
</dbReference>
<dbReference type="eggNOG" id="KOG1187">
    <property type="taxonomic scope" value="Eukaryota"/>
</dbReference>
<evidence type="ECO:0000256" key="6">
    <source>
        <dbReference type="ARBA" id="ARBA00022741"/>
    </source>
</evidence>
<feature type="compositionally biased region" description="Basic and acidic residues" evidence="11">
    <location>
        <begin position="537"/>
        <end position="558"/>
    </location>
</feature>
<proteinExistence type="inferred from homology"/>
<keyword evidence="8" id="KW-0067">ATP-binding</keyword>
<dbReference type="EMBL" id="PSQE01000007">
    <property type="protein sequence ID" value="RHN49494.1"/>
    <property type="molecule type" value="Genomic_DNA"/>
</dbReference>
<dbReference type="InterPro" id="IPR011009">
    <property type="entry name" value="Kinase-like_dom_sf"/>
</dbReference>
<dbReference type="AlphaFoldDB" id="G7L303"/>
<feature type="region of interest" description="Disordered" evidence="11">
    <location>
        <begin position="355"/>
        <end position="610"/>
    </location>
</feature>
<feature type="compositionally biased region" description="Basic and acidic residues" evidence="11">
    <location>
        <begin position="574"/>
        <end position="591"/>
    </location>
</feature>
<dbReference type="InterPro" id="IPR008271">
    <property type="entry name" value="Ser/Thr_kinase_AS"/>
</dbReference>
<dbReference type="FunFam" id="1.10.510.10:FF:000032">
    <property type="entry name" value="Serine/threonine-protein kinase PBS1"/>
    <property type="match status" value="1"/>
</dbReference>
<dbReference type="InterPro" id="IPR000719">
    <property type="entry name" value="Prot_kinase_dom"/>
</dbReference>
<evidence type="ECO:0000313" key="14">
    <source>
        <dbReference type="EMBL" id="RHN49494.1"/>
    </source>
</evidence>
<evidence type="ECO:0000256" key="10">
    <source>
        <dbReference type="ARBA" id="ARBA00023288"/>
    </source>
</evidence>
<keyword evidence="7 13" id="KW-0418">Kinase</keyword>
<feature type="compositionally biased region" description="Basic and acidic residues" evidence="11">
    <location>
        <begin position="37"/>
        <end position="46"/>
    </location>
</feature>
<feature type="compositionally biased region" description="Pro residues" evidence="11">
    <location>
        <begin position="355"/>
        <end position="367"/>
    </location>
</feature>
<keyword evidence="6" id="KW-0547">Nucleotide-binding</keyword>
<keyword evidence="16" id="KW-1185">Reference proteome</keyword>
<feature type="compositionally biased region" description="Basic and acidic residues" evidence="11">
    <location>
        <begin position="474"/>
        <end position="487"/>
    </location>
</feature>
<dbReference type="OMA" id="DKYIPAD"/>
<evidence type="ECO:0000256" key="2">
    <source>
        <dbReference type="ARBA" id="ARBA00008684"/>
    </source>
</evidence>
<feature type="compositionally biased region" description="Basic and acidic residues" evidence="11">
    <location>
        <begin position="600"/>
        <end position="610"/>
    </location>
</feature>
<dbReference type="GO" id="GO:0005524">
    <property type="term" value="F:ATP binding"/>
    <property type="evidence" value="ECO:0007669"/>
    <property type="project" value="UniProtKB-KW"/>
</dbReference>
<dbReference type="Proteomes" id="UP000265566">
    <property type="component" value="Chromosome 7"/>
</dbReference>
<dbReference type="Pfam" id="PF00069">
    <property type="entry name" value="Pkinase"/>
    <property type="match status" value="1"/>
</dbReference>
<dbReference type="Proteomes" id="UP000002051">
    <property type="component" value="Unassembled WGS sequence"/>
</dbReference>
<evidence type="ECO:0000256" key="11">
    <source>
        <dbReference type="SAM" id="MobiDB-lite"/>
    </source>
</evidence>
<dbReference type="GO" id="GO:0090404">
    <property type="term" value="C:pollen tube tip"/>
    <property type="evidence" value="ECO:0007669"/>
    <property type="project" value="UniProtKB-ARBA"/>
</dbReference>
<feature type="compositionally biased region" description="Acidic residues" evidence="11">
    <location>
        <begin position="415"/>
        <end position="426"/>
    </location>
</feature>
<dbReference type="Gramene" id="rna44332">
    <property type="protein sequence ID" value="RHN49494.1"/>
    <property type="gene ID" value="gene44332"/>
</dbReference>
<feature type="compositionally biased region" description="Basic and acidic residues" evidence="11">
    <location>
        <begin position="387"/>
        <end position="403"/>
    </location>
</feature>
<dbReference type="Gene3D" id="3.30.200.20">
    <property type="entry name" value="Phosphorylase Kinase, domain 1"/>
    <property type="match status" value="1"/>
</dbReference>
<evidence type="ECO:0000256" key="5">
    <source>
        <dbReference type="ARBA" id="ARBA00022679"/>
    </source>
</evidence>
<feature type="compositionally biased region" description="Low complexity" evidence="11">
    <location>
        <begin position="462"/>
        <end position="472"/>
    </location>
</feature>
<dbReference type="PANTHER" id="PTHR47985">
    <property type="entry name" value="OS07G0668900 PROTEIN"/>
    <property type="match status" value="1"/>
</dbReference>
<dbReference type="HOGENOM" id="CLU_000288_21_0_1"/>
<feature type="domain" description="Protein kinase" evidence="12">
    <location>
        <begin position="73"/>
        <end position="350"/>
    </location>
</feature>
<dbReference type="SMART" id="SM00220">
    <property type="entry name" value="S_TKc"/>
    <property type="match status" value="1"/>
</dbReference>
<evidence type="ECO:0000313" key="16">
    <source>
        <dbReference type="Proteomes" id="UP000002051"/>
    </source>
</evidence>
<dbReference type="EMBL" id="CM001223">
    <property type="protein sequence ID" value="AES82727.1"/>
    <property type="molecule type" value="Genomic_DNA"/>
</dbReference>
<keyword evidence="9" id="KW-0472">Membrane</keyword>
<evidence type="ECO:0000313" key="15">
    <source>
        <dbReference type="EnsemblPlants" id="AES82727"/>
    </source>
</evidence>
<reference evidence="13 16" key="2">
    <citation type="journal article" date="2014" name="BMC Genomics">
        <title>An improved genome release (version Mt4.0) for the model legume Medicago truncatula.</title>
        <authorList>
            <person name="Tang H."/>
            <person name="Krishnakumar V."/>
            <person name="Bidwell S."/>
            <person name="Rosen B."/>
            <person name="Chan A."/>
            <person name="Zhou S."/>
            <person name="Gentzbittel L."/>
            <person name="Childs K.L."/>
            <person name="Yandell M."/>
            <person name="Gundlach H."/>
            <person name="Mayer K.F."/>
            <person name="Schwartz D.C."/>
            <person name="Town C.D."/>
        </authorList>
    </citation>
    <scope>GENOME REANNOTATION</scope>
    <source>
        <strain evidence="15 16">cv. Jemalong A17</strain>
    </source>
</reference>
<evidence type="ECO:0000256" key="9">
    <source>
        <dbReference type="ARBA" id="ARBA00023136"/>
    </source>
</evidence>
<organism evidence="13 16">
    <name type="scientific">Medicago truncatula</name>
    <name type="common">Barrel medic</name>
    <name type="synonym">Medicago tribuloides</name>
    <dbReference type="NCBI Taxonomy" id="3880"/>
    <lineage>
        <taxon>Eukaryota</taxon>
        <taxon>Viridiplantae</taxon>
        <taxon>Streptophyta</taxon>
        <taxon>Embryophyta</taxon>
        <taxon>Tracheophyta</taxon>
        <taxon>Spermatophyta</taxon>
        <taxon>Magnoliopsida</taxon>
        <taxon>eudicotyledons</taxon>
        <taxon>Gunneridae</taxon>
        <taxon>Pentapetalae</taxon>
        <taxon>rosids</taxon>
        <taxon>fabids</taxon>
        <taxon>Fabales</taxon>
        <taxon>Fabaceae</taxon>
        <taxon>Papilionoideae</taxon>
        <taxon>50 kb inversion clade</taxon>
        <taxon>NPAAA clade</taxon>
        <taxon>Hologalegina</taxon>
        <taxon>IRL clade</taxon>
        <taxon>Trifolieae</taxon>
        <taxon>Medicago</taxon>
    </lineage>
</organism>
<name>G7L303_MEDTR</name>
<keyword evidence="4" id="KW-0723">Serine/threonine-protein kinase</keyword>
<dbReference type="CDD" id="cd14066">
    <property type="entry name" value="STKc_IRAK"/>
    <property type="match status" value="1"/>
</dbReference>
<dbReference type="GO" id="GO:0010183">
    <property type="term" value="P:pollen tube guidance"/>
    <property type="evidence" value="ECO:0007669"/>
    <property type="project" value="UniProtKB-ARBA"/>
</dbReference>
<dbReference type="PANTHER" id="PTHR47985:SF40">
    <property type="entry name" value="RECEPTOR KINASE-LIKE PROTEIN"/>
    <property type="match status" value="1"/>
</dbReference>
<evidence type="ECO:0000259" key="12">
    <source>
        <dbReference type="PROSITE" id="PS50011"/>
    </source>
</evidence>
<protein>
    <submittedName>
        <fullName evidence="13">Receptor kinase-like protein</fullName>
    </submittedName>
</protein>
<reference evidence="14" key="4">
    <citation type="journal article" date="2018" name="Nat. Plants">
        <title>Whole-genome landscape of Medicago truncatula symbiotic genes.</title>
        <authorList>
            <person name="Pecrix Y."/>
            <person name="Gamas P."/>
            <person name="Carrere S."/>
        </authorList>
    </citation>
    <scope>NUCLEOTIDE SEQUENCE</scope>
    <source>
        <tissue evidence="14">Leaves</tissue>
    </source>
</reference>
<gene>
    <name evidence="13" type="ordered locus">MTR_7g116660</name>
    <name evidence="14" type="ORF">MtrunA17_Chr7g0275131</name>
</gene>
<dbReference type="GO" id="GO:0004672">
    <property type="term" value="F:protein kinase activity"/>
    <property type="evidence" value="ECO:0000318"/>
    <property type="project" value="GO_Central"/>
</dbReference>
<dbReference type="FunFam" id="3.30.200.20:FF:000266">
    <property type="entry name" value="probable serine/threonine-protein kinase RLCKVII"/>
    <property type="match status" value="1"/>
</dbReference>
<dbReference type="PaxDb" id="3880-AES82727"/>
<dbReference type="EnsemblPlants" id="AES82727">
    <property type="protein sequence ID" value="AES82727"/>
    <property type="gene ID" value="MTR_7g116660"/>
</dbReference>
<reference evidence="15" key="3">
    <citation type="submission" date="2015-04" db="UniProtKB">
        <authorList>
            <consortium name="EnsemblPlants"/>
        </authorList>
    </citation>
    <scope>IDENTIFICATION</scope>
    <source>
        <strain evidence="15">cv. Jemalong A17</strain>
    </source>
</reference>
<evidence type="ECO:0000313" key="13">
    <source>
        <dbReference type="EMBL" id="AES82727.1"/>
    </source>
</evidence>
<evidence type="ECO:0000256" key="4">
    <source>
        <dbReference type="ARBA" id="ARBA00022527"/>
    </source>
</evidence>
<keyword evidence="13" id="KW-0675">Receptor</keyword>
<evidence type="ECO:0000256" key="7">
    <source>
        <dbReference type="ARBA" id="ARBA00022777"/>
    </source>
</evidence>
<dbReference type="GO" id="GO:0005886">
    <property type="term" value="C:plasma membrane"/>
    <property type="evidence" value="ECO:0000318"/>
    <property type="project" value="GO_Central"/>
</dbReference>
<dbReference type="Gene3D" id="1.10.510.10">
    <property type="entry name" value="Transferase(Phosphotransferase) domain 1"/>
    <property type="match status" value="1"/>
</dbReference>
<comment type="subcellular location">
    <subcellularLocation>
        <location evidence="1">Cell membrane</location>
        <topology evidence="1">Lipid-anchor</topology>
    </subcellularLocation>
</comment>